<reference evidence="1" key="1">
    <citation type="journal article" date="2022" name="Int. J. Mol. Sci.">
        <title>Draft Genome of Tanacetum Coccineum: Genomic Comparison of Closely Related Tanacetum-Family Plants.</title>
        <authorList>
            <person name="Yamashiro T."/>
            <person name="Shiraishi A."/>
            <person name="Nakayama K."/>
            <person name="Satake H."/>
        </authorList>
    </citation>
    <scope>NUCLEOTIDE SEQUENCE</scope>
</reference>
<keyword evidence="2" id="KW-1185">Reference proteome</keyword>
<sequence length="74" mass="7513">MVKLSTSFILKVSGLCGLMGGLVPLLSPRFTSKGEKLGSTSIGIPIVSSTSSGQVTGGVYSSNDGRTYGELCAL</sequence>
<proteinExistence type="predicted"/>
<protein>
    <submittedName>
        <fullName evidence="1">Uncharacterized protein</fullName>
    </submittedName>
</protein>
<reference evidence="1" key="2">
    <citation type="submission" date="2022-01" db="EMBL/GenBank/DDBJ databases">
        <authorList>
            <person name="Yamashiro T."/>
            <person name="Shiraishi A."/>
            <person name="Satake H."/>
            <person name="Nakayama K."/>
        </authorList>
    </citation>
    <scope>NUCLEOTIDE SEQUENCE</scope>
</reference>
<dbReference type="EMBL" id="BQNB010016858">
    <property type="protein sequence ID" value="GJT56590.1"/>
    <property type="molecule type" value="Genomic_DNA"/>
</dbReference>
<evidence type="ECO:0000313" key="1">
    <source>
        <dbReference type="EMBL" id="GJT56590.1"/>
    </source>
</evidence>
<name>A0ABQ5F057_9ASTR</name>
<gene>
    <name evidence="1" type="ORF">Tco_0991644</name>
</gene>
<dbReference type="Proteomes" id="UP001151760">
    <property type="component" value="Unassembled WGS sequence"/>
</dbReference>
<accession>A0ABQ5F057</accession>
<evidence type="ECO:0000313" key="2">
    <source>
        <dbReference type="Proteomes" id="UP001151760"/>
    </source>
</evidence>
<organism evidence="1 2">
    <name type="scientific">Tanacetum coccineum</name>
    <dbReference type="NCBI Taxonomy" id="301880"/>
    <lineage>
        <taxon>Eukaryota</taxon>
        <taxon>Viridiplantae</taxon>
        <taxon>Streptophyta</taxon>
        <taxon>Embryophyta</taxon>
        <taxon>Tracheophyta</taxon>
        <taxon>Spermatophyta</taxon>
        <taxon>Magnoliopsida</taxon>
        <taxon>eudicotyledons</taxon>
        <taxon>Gunneridae</taxon>
        <taxon>Pentapetalae</taxon>
        <taxon>asterids</taxon>
        <taxon>campanulids</taxon>
        <taxon>Asterales</taxon>
        <taxon>Asteraceae</taxon>
        <taxon>Asteroideae</taxon>
        <taxon>Anthemideae</taxon>
        <taxon>Anthemidinae</taxon>
        <taxon>Tanacetum</taxon>
    </lineage>
</organism>
<comment type="caution">
    <text evidence="1">The sequence shown here is derived from an EMBL/GenBank/DDBJ whole genome shotgun (WGS) entry which is preliminary data.</text>
</comment>